<evidence type="ECO:0000313" key="1">
    <source>
        <dbReference type="EMBL" id="CEK68681.1"/>
    </source>
</evidence>
<protein>
    <submittedName>
        <fullName evidence="1">Uncharacterized protein</fullName>
    </submittedName>
</protein>
<dbReference type="EMBL" id="HACG01021816">
    <property type="protein sequence ID" value="CEK68681.1"/>
    <property type="molecule type" value="Transcribed_RNA"/>
</dbReference>
<organism evidence="1">
    <name type="scientific">Arion vulgaris</name>
    <dbReference type="NCBI Taxonomy" id="1028688"/>
    <lineage>
        <taxon>Eukaryota</taxon>
        <taxon>Metazoa</taxon>
        <taxon>Spiralia</taxon>
        <taxon>Lophotrochozoa</taxon>
        <taxon>Mollusca</taxon>
        <taxon>Gastropoda</taxon>
        <taxon>Heterobranchia</taxon>
        <taxon>Euthyneura</taxon>
        <taxon>Panpulmonata</taxon>
        <taxon>Eupulmonata</taxon>
        <taxon>Stylommatophora</taxon>
        <taxon>Helicina</taxon>
        <taxon>Arionoidea</taxon>
        <taxon>Arionidae</taxon>
        <taxon>Arion</taxon>
    </lineage>
</organism>
<dbReference type="AlphaFoldDB" id="A0A0B6ZLD4"/>
<accession>A0A0B6ZLD4</accession>
<sequence length="60" mass="6892">MDFPPLFITPSMLHVVLFHHPPPTQNREVQLFNYQGLLFGGVSEDLKLTPLFMSHTRVVT</sequence>
<name>A0A0B6ZLD4_9EUPU</name>
<reference evidence="1" key="1">
    <citation type="submission" date="2014-12" db="EMBL/GenBank/DDBJ databases">
        <title>Insight into the proteome of Arion vulgaris.</title>
        <authorList>
            <person name="Aradska J."/>
            <person name="Bulat T."/>
            <person name="Smidak R."/>
            <person name="Sarate P."/>
            <person name="Gangsoo J."/>
            <person name="Sialana F."/>
            <person name="Bilban M."/>
            <person name="Lubec G."/>
        </authorList>
    </citation>
    <scope>NUCLEOTIDE SEQUENCE</scope>
    <source>
        <tissue evidence="1">Skin</tissue>
    </source>
</reference>
<proteinExistence type="predicted"/>
<gene>
    <name evidence="1" type="primary">ORF67241</name>
</gene>